<keyword evidence="3" id="KW-0804">Transcription</keyword>
<dbReference type="GO" id="GO:0043565">
    <property type="term" value="F:sequence-specific DNA binding"/>
    <property type="evidence" value="ECO:0007669"/>
    <property type="project" value="InterPro"/>
</dbReference>
<dbReference type="AlphaFoldDB" id="A0A511ZE65"/>
<evidence type="ECO:0000256" key="2">
    <source>
        <dbReference type="ARBA" id="ARBA00023125"/>
    </source>
</evidence>
<protein>
    <submittedName>
        <fullName evidence="5">AraC family transcriptional regulator</fullName>
    </submittedName>
</protein>
<reference evidence="5 6" key="1">
    <citation type="submission" date="2019-07" db="EMBL/GenBank/DDBJ databases">
        <title>Whole genome shotgun sequence of Oceanobacillus sojae NBRC 105379.</title>
        <authorList>
            <person name="Hosoyama A."/>
            <person name="Uohara A."/>
            <person name="Ohji S."/>
            <person name="Ichikawa N."/>
        </authorList>
    </citation>
    <scope>NUCLEOTIDE SEQUENCE [LARGE SCALE GENOMIC DNA]</scope>
    <source>
        <strain evidence="5 6">NBRC 105379</strain>
    </source>
</reference>
<dbReference type="InterPro" id="IPR018060">
    <property type="entry name" value="HTH_AraC"/>
</dbReference>
<dbReference type="InterPro" id="IPR009057">
    <property type="entry name" value="Homeodomain-like_sf"/>
</dbReference>
<dbReference type="PROSITE" id="PS00041">
    <property type="entry name" value="HTH_ARAC_FAMILY_1"/>
    <property type="match status" value="1"/>
</dbReference>
<dbReference type="PRINTS" id="PR00032">
    <property type="entry name" value="HTHARAC"/>
</dbReference>
<dbReference type="SUPFAM" id="SSF46689">
    <property type="entry name" value="Homeodomain-like"/>
    <property type="match status" value="2"/>
</dbReference>
<keyword evidence="6" id="KW-1185">Reference proteome</keyword>
<keyword evidence="2" id="KW-0238">DNA-binding</keyword>
<evidence type="ECO:0000313" key="6">
    <source>
        <dbReference type="Proteomes" id="UP000321558"/>
    </source>
</evidence>
<dbReference type="Gene3D" id="3.20.80.10">
    <property type="entry name" value="Regulatory factor, effector binding domain"/>
    <property type="match status" value="1"/>
</dbReference>
<dbReference type="GO" id="GO:0003700">
    <property type="term" value="F:DNA-binding transcription factor activity"/>
    <property type="evidence" value="ECO:0007669"/>
    <property type="project" value="InterPro"/>
</dbReference>
<dbReference type="Gene3D" id="1.10.10.60">
    <property type="entry name" value="Homeodomain-like"/>
    <property type="match status" value="2"/>
</dbReference>
<dbReference type="Pfam" id="PF06445">
    <property type="entry name" value="GyrI-like"/>
    <property type="match status" value="1"/>
</dbReference>
<dbReference type="InterPro" id="IPR011256">
    <property type="entry name" value="Reg_factor_effector_dom_sf"/>
</dbReference>
<dbReference type="EMBL" id="BJYM01000002">
    <property type="protein sequence ID" value="GEN85733.1"/>
    <property type="molecule type" value="Genomic_DNA"/>
</dbReference>
<comment type="caution">
    <text evidence="5">The sequence shown here is derived from an EMBL/GenBank/DDBJ whole genome shotgun (WGS) entry which is preliminary data.</text>
</comment>
<evidence type="ECO:0000256" key="3">
    <source>
        <dbReference type="ARBA" id="ARBA00023163"/>
    </source>
</evidence>
<gene>
    <name evidence="5" type="ORF">OSO01_04720</name>
</gene>
<dbReference type="Pfam" id="PF12833">
    <property type="entry name" value="HTH_18"/>
    <property type="match status" value="1"/>
</dbReference>
<evidence type="ECO:0000259" key="4">
    <source>
        <dbReference type="PROSITE" id="PS01124"/>
    </source>
</evidence>
<feature type="domain" description="HTH araC/xylS-type" evidence="4">
    <location>
        <begin position="7"/>
        <end position="105"/>
    </location>
</feature>
<dbReference type="PANTHER" id="PTHR47504:SF5">
    <property type="entry name" value="RIGHT ORIGIN-BINDING PROTEIN"/>
    <property type="match status" value="1"/>
</dbReference>
<organism evidence="5 6">
    <name type="scientific">Oceanobacillus sojae</name>
    <dbReference type="NCBI Taxonomy" id="582851"/>
    <lineage>
        <taxon>Bacteria</taxon>
        <taxon>Bacillati</taxon>
        <taxon>Bacillota</taxon>
        <taxon>Bacilli</taxon>
        <taxon>Bacillales</taxon>
        <taxon>Bacillaceae</taxon>
        <taxon>Oceanobacillus</taxon>
    </lineage>
</organism>
<sequence length="282" mass="32612">MWVKSIQTALNYMEEKMLEELSIEEIAKQANFSVFHFQRTFNIMTGITIAEYIRRRRLTLAANELRKSDERIIDIAHKYGYETPEAFSKAFRKQHGITPREARKYSGNFTSYNRLVIQVNLKGENPMNYKIVDHEAFKVIGVRKEFSLINEQNLTGISEMWQLAHTDGTDELLSSLNNGPVQGVIGVCDDKNDKSIDYWIGTAYQNETPERFEATEIPASKWAIFEVHGAMPNAIQKVWKQIFSEWFPSSNYEHAGTPELEVYSDGDASEENYYSEIWIPVK</sequence>
<proteinExistence type="predicted"/>
<dbReference type="InterPro" id="IPR050959">
    <property type="entry name" value="MarA-like"/>
</dbReference>
<dbReference type="SUPFAM" id="SSF55136">
    <property type="entry name" value="Probable bacterial effector-binding domain"/>
    <property type="match status" value="1"/>
</dbReference>
<evidence type="ECO:0000256" key="1">
    <source>
        <dbReference type="ARBA" id="ARBA00023015"/>
    </source>
</evidence>
<dbReference type="SMART" id="SM00342">
    <property type="entry name" value="HTH_ARAC"/>
    <property type="match status" value="1"/>
</dbReference>
<dbReference type="Proteomes" id="UP000321558">
    <property type="component" value="Unassembled WGS sequence"/>
</dbReference>
<dbReference type="InterPro" id="IPR018062">
    <property type="entry name" value="HTH_AraC-typ_CS"/>
</dbReference>
<dbReference type="PANTHER" id="PTHR47504">
    <property type="entry name" value="RIGHT ORIGIN-BINDING PROTEIN"/>
    <property type="match status" value="1"/>
</dbReference>
<name>A0A511ZE65_9BACI</name>
<dbReference type="InterPro" id="IPR020449">
    <property type="entry name" value="Tscrpt_reg_AraC-type_HTH"/>
</dbReference>
<dbReference type="STRING" id="582851.GCA_900162665_02703"/>
<dbReference type="InterPro" id="IPR029442">
    <property type="entry name" value="GyrI-like"/>
</dbReference>
<dbReference type="InterPro" id="IPR010499">
    <property type="entry name" value="AraC_E-bd"/>
</dbReference>
<dbReference type="PROSITE" id="PS01124">
    <property type="entry name" value="HTH_ARAC_FAMILY_2"/>
    <property type="match status" value="1"/>
</dbReference>
<accession>A0A511ZE65</accession>
<keyword evidence="1" id="KW-0805">Transcription regulation</keyword>
<dbReference type="SMART" id="SM00871">
    <property type="entry name" value="AraC_E_bind"/>
    <property type="match status" value="1"/>
</dbReference>
<evidence type="ECO:0000313" key="5">
    <source>
        <dbReference type="EMBL" id="GEN85733.1"/>
    </source>
</evidence>